<dbReference type="AlphaFoldDB" id="A0A068UL82"/>
<dbReference type="EMBL" id="HG739115">
    <property type="protein sequence ID" value="CDP08378.1"/>
    <property type="molecule type" value="Genomic_DNA"/>
</dbReference>
<protein>
    <submittedName>
        <fullName evidence="1">Uncharacterized protein</fullName>
    </submittedName>
</protein>
<proteinExistence type="predicted"/>
<dbReference type="PhylomeDB" id="A0A068UL82"/>
<dbReference type="Gramene" id="CDP08378">
    <property type="protein sequence ID" value="CDP08378"/>
    <property type="gene ID" value="GSCOC_T00027192001"/>
</dbReference>
<name>A0A068UL82_COFCA</name>
<dbReference type="OrthoDB" id="275637at2759"/>
<dbReference type="Proteomes" id="UP000295252">
    <property type="component" value="Chromosome X"/>
</dbReference>
<reference evidence="2" key="1">
    <citation type="journal article" date="2014" name="Science">
        <title>The coffee genome provides insight into the convergent evolution of caffeine biosynthesis.</title>
        <authorList>
            <person name="Denoeud F."/>
            <person name="Carretero-Paulet L."/>
            <person name="Dereeper A."/>
            <person name="Droc G."/>
            <person name="Guyot R."/>
            <person name="Pietrella M."/>
            <person name="Zheng C."/>
            <person name="Alberti A."/>
            <person name="Anthony F."/>
            <person name="Aprea G."/>
            <person name="Aury J.M."/>
            <person name="Bento P."/>
            <person name="Bernard M."/>
            <person name="Bocs S."/>
            <person name="Campa C."/>
            <person name="Cenci A."/>
            <person name="Combes M.C."/>
            <person name="Crouzillat D."/>
            <person name="Da Silva C."/>
            <person name="Daddiego L."/>
            <person name="De Bellis F."/>
            <person name="Dussert S."/>
            <person name="Garsmeur O."/>
            <person name="Gayraud T."/>
            <person name="Guignon V."/>
            <person name="Jahn K."/>
            <person name="Jamilloux V."/>
            <person name="Joet T."/>
            <person name="Labadie K."/>
            <person name="Lan T."/>
            <person name="Leclercq J."/>
            <person name="Lepelley M."/>
            <person name="Leroy T."/>
            <person name="Li L.T."/>
            <person name="Librado P."/>
            <person name="Lopez L."/>
            <person name="Munoz A."/>
            <person name="Noel B."/>
            <person name="Pallavicini A."/>
            <person name="Perrotta G."/>
            <person name="Poncet V."/>
            <person name="Pot D."/>
            <person name="Priyono X."/>
            <person name="Rigoreau M."/>
            <person name="Rouard M."/>
            <person name="Rozas J."/>
            <person name="Tranchant-Dubreuil C."/>
            <person name="VanBuren R."/>
            <person name="Zhang Q."/>
            <person name="Andrade A.C."/>
            <person name="Argout X."/>
            <person name="Bertrand B."/>
            <person name="de Kochko A."/>
            <person name="Graziosi G."/>
            <person name="Henry R.J."/>
            <person name="Jayarama X."/>
            <person name="Ming R."/>
            <person name="Nagai C."/>
            <person name="Rounsley S."/>
            <person name="Sankoff D."/>
            <person name="Giuliano G."/>
            <person name="Albert V.A."/>
            <person name="Wincker P."/>
            <person name="Lashermes P."/>
        </authorList>
    </citation>
    <scope>NUCLEOTIDE SEQUENCE [LARGE SCALE GENOMIC DNA]</scope>
    <source>
        <strain evidence="2">cv. DH200-94</strain>
    </source>
</reference>
<gene>
    <name evidence="1" type="ORF">GSCOC_T00027192001</name>
</gene>
<organism evidence="1 2">
    <name type="scientific">Coffea canephora</name>
    <name type="common">Robusta coffee</name>
    <dbReference type="NCBI Taxonomy" id="49390"/>
    <lineage>
        <taxon>Eukaryota</taxon>
        <taxon>Viridiplantae</taxon>
        <taxon>Streptophyta</taxon>
        <taxon>Embryophyta</taxon>
        <taxon>Tracheophyta</taxon>
        <taxon>Spermatophyta</taxon>
        <taxon>Magnoliopsida</taxon>
        <taxon>eudicotyledons</taxon>
        <taxon>Gunneridae</taxon>
        <taxon>Pentapetalae</taxon>
        <taxon>asterids</taxon>
        <taxon>lamiids</taxon>
        <taxon>Gentianales</taxon>
        <taxon>Rubiaceae</taxon>
        <taxon>Ixoroideae</taxon>
        <taxon>Gardenieae complex</taxon>
        <taxon>Bertiereae - Coffeeae clade</taxon>
        <taxon>Coffeeae</taxon>
        <taxon>Coffea</taxon>
    </lineage>
</organism>
<sequence>MGSSQAAVSFLTNIARAVFGLGIGATVLNSSLNIVDGGQQAILFDRFRDVIDDTIGEGTHFLIP</sequence>
<evidence type="ECO:0000313" key="2">
    <source>
        <dbReference type="Proteomes" id="UP000295252"/>
    </source>
</evidence>
<dbReference type="STRING" id="49390.A0A068UL82"/>
<accession>A0A068UL82</accession>
<keyword evidence="2" id="KW-1185">Reference proteome</keyword>
<dbReference type="InParanoid" id="A0A068UL82"/>
<evidence type="ECO:0000313" key="1">
    <source>
        <dbReference type="EMBL" id="CDP08378.1"/>
    </source>
</evidence>